<evidence type="ECO:0000256" key="5">
    <source>
        <dbReference type="ARBA" id="ARBA00048542"/>
    </source>
</evidence>
<keyword evidence="2 6" id="KW-0288">FMN</keyword>
<comment type="subunit">
    <text evidence="6">Homodimer.</text>
</comment>
<feature type="domain" description="Flavodoxin-like fold" evidence="7">
    <location>
        <begin position="2"/>
        <end position="194"/>
    </location>
</feature>
<dbReference type="InterPro" id="IPR023048">
    <property type="entry name" value="NADH:quinone_OxRdtase_FMN_depd"/>
</dbReference>
<dbReference type="HAMAP" id="MF_01216">
    <property type="entry name" value="Azoreductase_type1"/>
    <property type="match status" value="1"/>
</dbReference>
<dbReference type="GO" id="GO:0016652">
    <property type="term" value="F:oxidoreductase activity, acting on NAD(P)H as acceptor"/>
    <property type="evidence" value="ECO:0007669"/>
    <property type="project" value="UniProtKB-UniRule"/>
</dbReference>
<comment type="catalytic activity">
    <reaction evidence="5">
        <text>N,N-dimethyl-1,4-phenylenediamine + anthranilate + 2 NAD(+) = 2-(4-dimethylaminophenyl)diazenylbenzoate + 2 NADH + 2 H(+)</text>
        <dbReference type="Rhea" id="RHEA:55872"/>
        <dbReference type="ChEBI" id="CHEBI:15378"/>
        <dbReference type="ChEBI" id="CHEBI:15783"/>
        <dbReference type="ChEBI" id="CHEBI:16567"/>
        <dbReference type="ChEBI" id="CHEBI:57540"/>
        <dbReference type="ChEBI" id="CHEBI:57945"/>
        <dbReference type="ChEBI" id="CHEBI:71579"/>
        <dbReference type="EC" id="1.7.1.17"/>
    </reaction>
    <physiologicalReaction direction="right-to-left" evidence="5">
        <dbReference type="Rhea" id="RHEA:55874"/>
    </physiologicalReaction>
</comment>
<organism evidence="8 9">
    <name type="scientific">Suttonella ornithocola</name>
    <dbReference type="NCBI Taxonomy" id="279832"/>
    <lineage>
        <taxon>Bacteria</taxon>
        <taxon>Pseudomonadati</taxon>
        <taxon>Pseudomonadota</taxon>
        <taxon>Gammaproteobacteria</taxon>
        <taxon>Cardiobacteriales</taxon>
        <taxon>Cardiobacteriaceae</taxon>
        <taxon>Suttonella</taxon>
    </lineage>
</organism>
<comment type="function">
    <text evidence="6">Also exhibits azoreductase activity. Catalyzes the reductive cleavage of the azo bond in aromatic azo compounds to the corresponding amines.</text>
</comment>
<accession>A0A380MZP7</accession>
<proteinExistence type="inferred from homology"/>
<dbReference type="PANTHER" id="PTHR43741">
    <property type="entry name" value="FMN-DEPENDENT NADH-AZOREDUCTASE 1"/>
    <property type="match status" value="1"/>
</dbReference>
<keyword evidence="9" id="KW-1185">Reference proteome</keyword>
<dbReference type="InterPro" id="IPR029039">
    <property type="entry name" value="Flavoprotein-like_sf"/>
</dbReference>
<comment type="cofactor">
    <cofactor evidence="6">
        <name>FMN</name>
        <dbReference type="ChEBI" id="CHEBI:58210"/>
    </cofactor>
    <text evidence="6">Binds 1 FMN per subunit.</text>
</comment>
<dbReference type="RefSeq" id="WP_072577364.1">
    <property type="nucleotide sequence ID" value="NZ_LWHB01000163.1"/>
</dbReference>
<comment type="function">
    <text evidence="6">Quinone reductase that provides resistance to thiol-specific stress caused by electrophilic quinones.</text>
</comment>
<feature type="binding site" evidence="6">
    <location>
        <begin position="139"/>
        <end position="142"/>
    </location>
    <ligand>
        <name>FMN</name>
        <dbReference type="ChEBI" id="CHEBI:58210"/>
    </ligand>
</feature>
<gene>
    <name evidence="6 8" type="primary">azoR</name>
    <name evidence="8" type="ORF">NCTC13337_02620</name>
</gene>
<keyword evidence="1 6" id="KW-0285">Flavoprotein</keyword>
<sequence length="199" mass="21456">MKTLLVLKTSVNGEQSHSNALLDQAVADARQRFPELTVIERDLNAQSVPTLNSETVAAIRAGVADTEAQKTAIALAETLVAELNQADAVLMGLPRYNFTAPASFKNYIDYIARPRITFRYGENGVEGLLPNIPVAAVITSGGAYQGTAADTMTPWVTQVLGFVGLSQVQFIHAENMAMNADVGLKQAQTQLQHWISQLS</sequence>
<comment type="caution">
    <text evidence="6">Lacks conserved residue(s) required for the propagation of feature annotation.</text>
</comment>
<dbReference type="AlphaFoldDB" id="A0A380MZP7"/>
<dbReference type="OrthoDB" id="9787136at2"/>
<protein>
    <recommendedName>
        <fullName evidence="6">FMN dependent NADH:quinone oxidoreductase</fullName>
        <ecNumber evidence="6">1.6.5.-</ecNumber>
    </recommendedName>
    <alternativeName>
        <fullName evidence="6">Azo-dye reductase</fullName>
    </alternativeName>
    <alternativeName>
        <fullName evidence="6">FMN-dependent NADH-azo compound oxidoreductase</fullName>
    </alternativeName>
    <alternativeName>
        <fullName evidence="6">FMN-dependent NADH-azoreductase</fullName>
        <ecNumber evidence="6">1.7.1.17</ecNumber>
    </alternativeName>
</protein>
<evidence type="ECO:0000256" key="2">
    <source>
        <dbReference type="ARBA" id="ARBA00022643"/>
    </source>
</evidence>
<dbReference type="EC" id="1.6.5.-" evidence="6"/>
<dbReference type="GO" id="GO:0016655">
    <property type="term" value="F:oxidoreductase activity, acting on NAD(P)H, quinone or similar compound as acceptor"/>
    <property type="evidence" value="ECO:0007669"/>
    <property type="project" value="InterPro"/>
</dbReference>
<feature type="binding site" evidence="6">
    <location>
        <begin position="16"/>
        <end position="18"/>
    </location>
    <ligand>
        <name>FMN</name>
        <dbReference type="ChEBI" id="CHEBI:58210"/>
    </ligand>
</feature>
<dbReference type="GO" id="GO:0010181">
    <property type="term" value="F:FMN binding"/>
    <property type="evidence" value="ECO:0007669"/>
    <property type="project" value="UniProtKB-UniRule"/>
</dbReference>
<dbReference type="Proteomes" id="UP000254601">
    <property type="component" value="Unassembled WGS sequence"/>
</dbReference>
<evidence type="ECO:0000259" key="7">
    <source>
        <dbReference type="Pfam" id="PF02525"/>
    </source>
</evidence>
<dbReference type="InterPro" id="IPR003680">
    <property type="entry name" value="Flavodoxin_fold"/>
</dbReference>
<feature type="binding site" evidence="6">
    <location>
        <position position="10"/>
    </location>
    <ligand>
        <name>FMN</name>
        <dbReference type="ChEBI" id="CHEBI:58210"/>
    </ligand>
</feature>
<evidence type="ECO:0000256" key="6">
    <source>
        <dbReference type="HAMAP-Rule" id="MF_01216"/>
    </source>
</evidence>
<name>A0A380MZP7_9GAMM</name>
<dbReference type="SUPFAM" id="SSF52218">
    <property type="entry name" value="Flavoproteins"/>
    <property type="match status" value="1"/>
</dbReference>
<keyword evidence="3 6" id="KW-0560">Oxidoreductase</keyword>
<dbReference type="Gene3D" id="3.40.50.360">
    <property type="match status" value="1"/>
</dbReference>
<comment type="similarity">
    <text evidence="6">Belongs to the azoreductase type 1 family.</text>
</comment>
<reference evidence="8 9" key="1">
    <citation type="submission" date="2018-06" db="EMBL/GenBank/DDBJ databases">
        <authorList>
            <consortium name="Pathogen Informatics"/>
            <person name="Doyle S."/>
        </authorList>
    </citation>
    <scope>NUCLEOTIDE SEQUENCE [LARGE SCALE GENOMIC DNA]</scope>
    <source>
        <strain evidence="8 9">NCTC13337</strain>
    </source>
</reference>
<dbReference type="GO" id="GO:0009055">
    <property type="term" value="F:electron transfer activity"/>
    <property type="evidence" value="ECO:0007669"/>
    <property type="project" value="UniProtKB-UniRule"/>
</dbReference>
<dbReference type="Pfam" id="PF02525">
    <property type="entry name" value="Flavodoxin_2"/>
    <property type="match status" value="1"/>
</dbReference>
<dbReference type="PANTHER" id="PTHR43741:SF2">
    <property type="entry name" value="FMN-DEPENDENT NADH:QUINONE OXIDOREDUCTASE"/>
    <property type="match status" value="1"/>
</dbReference>
<evidence type="ECO:0000256" key="1">
    <source>
        <dbReference type="ARBA" id="ARBA00022630"/>
    </source>
</evidence>
<evidence type="ECO:0000313" key="8">
    <source>
        <dbReference type="EMBL" id="SUO97792.1"/>
    </source>
</evidence>
<evidence type="ECO:0000256" key="4">
    <source>
        <dbReference type="ARBA" id="ARBA00023027"/>
    </source>
</evidence>
<evidence type="ECO:0000313" key="9">
    <source>
        <dbReference type="Proteomes" id="UP000254601"/>
    </source>
</evidence>
<dbReference type="EC" id="1.7.1.17" evidence="6"/>
<comment type="catalytic activity">
    <reaction evidence="6">
        <text>2 a quinone + NADH + H(+) = 2 a 1,4-benzosemiquinone + NAD(+)</text>
        <dbReference type="Rhea" id="RHEA:65952"/>
        <dbReference type="ChEBI" id="CHEBI:15378"/>
        <dbReference type="ChEBI" id="CHEBI:57540"/>
        <dbReference type="ChEBI" id="CHEBI:57945"/>
        <dbReference type="ChEBI" id="CHEBI:132124"/>
        <dbReference type="ChEBI" id="CHEBI:134225"/>
    </reaction>
</comment>
<evidence type="ECO:0000256" key="3">
    <source>
        <dbReference type="ARBA" id="ARBA00023002"/>
    </source>
</evidence>
<keyword evidence="4 6" id="KW-0520">NAD</keyword>
<dbReference type="InterPro" id="IPR050104">
    <property type="entry name" value="FMN-dep_NADH:Q_OxRdtase_AzoR1"/>
</dbReference>
<dbReference type="EMBL" id="UHIC01000001">
    <property type="protein sequence ID" value="SUO97792.1"/>
    <property type="molecule type" value="Genomic_DNA"/>
</dbReference>